<keyword evidence="5" id="KW-1185">Reference proteome</keyword>
<proteinExistence type="predicted"/>
<dbReference type="Proteomes" id="UP000318102">
    <property type="component" value="Unassembled WGS sequence"/>
</dbReference>
<feature type="compositionally biased region" description="Basic and acidic residues" evidence="1">
    <location>
        <begin position="1"/>
        <end position="17"/>
    </location>
</feature>
<dbReference type="InterPro" id="IPR025403">
    <property type="entry name" value="TgpA-like_C"/>
</dbReference>
<accession>A0A559J395</accession>
<feature type="transmembrane region" description="Helical" evidence="2">
    <location>
        <begin position="177"/>
        <end position="194"/>
    </location>
</feature>
<name>A0A559J395_9BACL</name>
<dbReference type="Pfam" id="PF13559">
    <property type="entry name" value="DUF4129"/>
    <property type="match status" value="1"/>
</dbReference>
<keyword evidence="2" id="KW-0812">Transmembrane</keyword>
<dbReference type="OrthoDB" id="9804872at2"/>
<feature type="region of interest" description="Disordered" evidence="1">
    <location>
        <begin position="623"/>
        <end position="651"/>
    </location>
</feature>
<evidence type="ECO:0000256" key="2">
    <source>
        <dbReference type="SAM" id="Phobius"/>
    </source>
</evidence>
<gene>
    <name evidence="4" type="ORF">FPZ44_15620</name>
</gene>
<dbReference type="InterPro" id="IPR052901">
    <property type="entry name" value="Bact_TGase-like"/>
</dbReference>
<feature type="domain" description="Transglutaminase-like" evidence="3">
    <location>
        <begin position="523"/>
        <end position="611"/>
    </location>
</feature>
<dbReference type="RefSeq" id="WP_144991460.1">
    <property type="nucleotide sequence ID" value="NZ_VNJK01000001.1"/>
</dbReference>
<dbReference type="PANTHER" id="PTHR42736:SF1">
    <property type="entry name" value="PROTEIN-GLUTAMINE GAMMA-GLUTAMYLTRANSFERASE"/>
    <property type="match status" value="1"/>
</dbReference>
<organism evidence="4 5">
    <name type="scientific">Paenibacillus agilis</name>
    <dbReference type="NCBI Taxonomy" id="3020863"/>
    <lineage>
        <taxon>Bacteria</taxon>
        <taxon>Bacillati</taxon>
        <taxon>Bacillota</taxon>
        <taxon>Bacilli</taxon>
        <taxon>Bacillales</taxon>
        <taxon>Paenibacillaceae</taxon>
        <taxon>Paenibacillus</taxon>
    </lineage>
</organism>
<dbReference type="EMBL" id="VNJK01000001">
    <property type="protein sequence ID" value="TVX94355.1"/>
    <property type="molecule type" value="Genomic_DNA"/>
</dbReference>
<feature type="transmembrane region" description="Helical" evidence="2">
    <location>
        <begin position="206"/>
        <end position="222"/>
    </location>
</feature>
<feature type="transmembrane region" description="Helical" evidence="2">
    <location>
        <begin position="66"/>
        <end position="87"/>
    </location>
</feature>
<feature type="region of interest" description="Disordered" evidence="1">
    <location>
        <begin position="1"/>
        <end position="30"/>
    </location>
</feature>
<feature type="transmembrane region" description="Helical" evidence="2">
    <location>
        <begin position="99"/>
        <end position="127"/>
    </location>
</feature>
<feature type="compositionally biased region" description="Basic and acidic residues" evidence="1">
    <location>
        <begin position="625"/>
        <end position="649"/>
    </location>
</feature>
<keyword evidence="2" id="KW-1133">Transmembrane helix</keyword>
<evidence type="ECO:0000256" key="1">
    <source>
        <dbReference type="SAM" id="MobiDB-lite"/>
    </source>
</evidence>
<evidence type="ECO:0000313" key="5">
    <source>
        <dbReference type="Proteomes" id="UP000318102"/>
    </source>
</evidence>
<reference evidence="4 5" key="1">
    <citation type="submission" date="2019-07" db="EMBL/GenBank/DDBJ databases">
        <authorList>
            <person name="Kim J."/>
        </authorList>
    </citation>
    <scope>NUCLEOTIDE SEQUENCE [LARGE SCALE GENOMIC DNA]</scope>
    <source>
        <strain evidence="4 5">N4</strain>
    </source>
</reference>
<dbReference type="AlphaFoldDB" id="A0A559J395"/>
<sequence length="785" mass="90833">MGLVRSKESRESFDRSQHQAQQEMHKVKHQVNSEEARYNKQANEYSAERKKSWKHAFFALHWEKRLIAVCIYLIMSQWTTALIPYWYEETIEMTRKMLDGVLVLTLLFPAVAWVRLLAGIFVVIWSVRAGGHAYELWDSVASYEGVRNSFSDYHPYVWLVGLIWCTYEIFNQTVRWTWHVMILLVIQFIVFGALDSFTADELWDQVAWLTGASLVWLIAVHFRSISRRFPHMWRGSVRYPIQMLISAVVLISLIVTSGVSMPRVQPILQDPYTTWVNGGYGDGIGGGTSQANATSGYSRTDQELGGGFTLDFTPVMNVTSDVRGYWRGETKFTYNGDGWEDSVSQLDEPLPNEQLSLDMRPDELLPKRRIEQKIEMLNEETYQVLFGMGTITSYEIISSEQQGTVRWGARDAELWYYSKPESYPKAYNIVSESVILEPDLAIQATKDGSTPEYGLDQNWDPYLQLPDTVSARVKNLAYDLTRDVENDYERAVLIEKYLREEFFYTTKPDLSKKKSEDFVDSFLFEMREGYCDYYSSSMAVMLRSLGVPTRWVKGYAPGTNTYMMDGGRPDQMNSPADDLGSATYRVTNADAHSWVEVWLDEYGWVAFEPTPGFNLPIISEDTDSEKEQAQEPELKQEESKPDEQKKEESEASLPAWVEKAAQIIIMLSAAAALAYMLFRWSQVGFSLRWFRLLSKKLSMRERIILETEMWLSYCRMKGWRRAKGETVREMVARSFTQDDNRRHAAEQIVAAFEEAKYSGRELNEEDWQQLKNAVRRFKHPRSTVL</sequence>
<dbReference type="Gene3D" id="3.10.620.30">
    <property type="match status" value="1"/>
</dbReference>
<protein>
    <submittedName>
        <fullName evidence="4">Transglutaminase domain-containing protein</fullName>
    </submittedName>
</protein>
<dbReference type="SMART" id="SM00460">
    <property type="entry name" value="TGc"/>
    <property type="match status" value="1"/>
</dbReference>
<comment type="caution">
    <text evidence="4">The sequence shown here is derived from an EMBL/GenBank/DDBJ whole genome shotgun (WGS) entry which is preliminary data.</text>
</comment>
<evidence type="ECO:0000313" key="4">
    <source>
        <dbReference type="EMBL" id="TVX94355.1"/>
    </source>
</evidence>
<dbReference type="PANTHER" id="PTHR42736">
    <property type="entry name" value="PROTEIN-GLUTAMINE GAMMA-GLUTAMYLTRANSFERASE"/>
    <property type="match status" value="1"/>
</dbReference>
<keyword evidence="2" id="KW-0472">Membrane</keyword>
<dbReference type="Pfam" id="PF01841">
    <property type="entry name" value="Transglut_core"/>
    <property type="match status" value="1"/>
</dbReference>
<feature type="transmembrane region" description="Helical" evidence="2">
    <location>
        <begin position="243"/>
        <end position="261"/>
    </location>
</feature>
<evidence type="ECO:0000259" key="3">
    <source>
        <dbReference type="SMART" id="SM00460"/>
    </source>
</evidence>
<dbReference type="SUPFAM" id="SSF54001">
    <property type="entry name" value="Cysteine proteinases"/>
    <property type="match status" value="1"/>
</dbReference>
<dbReference type="InterPro" id="IPR002931">
    <property type="entry name" value="Transglutaminase-like"/>
</dbReference>
<dbReference type="InterPro" id="IPR038765">
    <property type="entry name" value="Papain-like_cys_pep_sf"/>
</dbReference>